<evidence type="ECO:0000313" key="6">
    <source>
        <dbReference type="Proteomes" id="UP000029833"/>
    </source>
</evidence>
<name>A0A0A0BA79_9CELL</name>
<dbReference type="CDD" id="cd06267">
    <property type="entry name" value="PBP1_LacI_sugar_binding-like"/>
    <property type="match status" value="1"/>
</dbReference>
<dbReference type="Pfam" id="PF13377">
    <property type="entry name" value="Peripla_BP_3"/>
    <property type="match status" value="1"/>
</dbReference>
<dbReference type="SMART" id="SM00354">
    <property type="entry name" value="HTH_LACI"/>
    <property type="match status" value="1"/>
</dbReference>
<dbReference type="GO" id="GO:0000976">
    <property type="term" value="F:transcription cis-regulatory region binding"/>
    <property type="evidence" value="ECO:0007669"/>
    <property type="project" value="TreeGrafter"/>
</dbReference>
<dbReference type="PANTHER" id="PTHR30146">
    <property type="entry name" value="LACI-RELATED TRANSCRIPTIONAL REPRESSOR"/>
    <property type="match status" value="1"/>
</dbReference>
<comment type="caution">
    <text evidence="5">The sequence shown here is derived from an EMBL/GenBank/DDBJ whole genome shotgun (WGS) entry which is preliminary data.</text>
</comment>
<keyword evidence="6" id="KW-1185">Reference proteome</keyword>
<dbReference type="Gene3D" id="1.10.260.40">
    <property type="entry name" value="lambda repressor-like DNA-binding domains"/>
    <property type="match status" value="1"/>
</dbReference>
<dbReference type="InterPro" id="IPR010982">
    <property type="entry name" value="Lambda_DNA-bd_dom_sf"/>
</dbReference>
<dbReference type="PROSITE" id="PS50932">
    <property type="entry name" value="HTH_LACI_2"/>
    <property type="match status" value="1"/>
</dbReference>
<dbReference type="GO" id="GO:0003700">
    <property type="term" value="F:DNA-binding transcription factor activity"/>
    <property type="evidence" value="ECO:0007669"/>
    <property type="project" value="TreeGrafter"/>
</dbReference>
<dbReference type="OrthoDB" id="3288692at2"/>
<dbReference type="EMBL" id="AXNT01000026">
    <property type="protein sequence ID" value="KGM03073.1"/>
    <property type="molecule type" value="Genomic_DNA"/>
</dbReference>
<dbReference type="CDD" id="cd01392">
    <property type="entry name" value="HTH_LacI"/>
    <property type="match status" value="1"/>
</dbReference>
<evidence type="ECO:0000313" key="5">
    <source>
        <dbReference type="EMBL" id="KGM03073.1"/>
    </source>
</evidence>
<dbReference type="STRING" id="1408250.Q760_09720"/>
<keyword evidence="2" id="KW-0238">DNA-binding</keyword>
<dbReference type="AlphaFoldDB" id="A0A0A0BA79"/>
<sequence length="337" mass="34948">MATVRTRRVTSADVAREAGVSRTTVSYVLNDTPHQKIPEETRRRVLDAVARLEYAPSAAARTLQRGRSDTVLCLLPDWPIGPAVGASLEHLSAALTEQGLTLLAHPSAGSSRALAGAWRSVSPAAVVLFEDADEEDLAAMRAEGIQVTVALLAGGGGGAGARRGALEIPQQRAGRLQAEHLAAAGHRRLGYAFPADPRVAGFAEPRLAGVRAACADLGLDDPVVLTVPLDIEAAKGAVATWRDAGVTAVCAYNDDVALALLTGVRRSGLAVPGDLAVIGFDDIPGAAVADPPLTTVTTDHRAIAEHIAQMIVHGLEGREAPLRPGSDVVGLVRRDSA</sequence>
<dbReference type="PANTHER" id="PTHR30146:SF153">
    <property type="entry name" value="LACTOSE OPERON REPRESSOR"/>
    <property type="match status" value="1"/>
</dbReference>
<dbReference type="Proteomes" id="UP000029833">
    <property type="component" value="Unassembled WGS sequence"/>
</dbReference>
<evidence type="ECO:0000256" key="1">
    <source>
        <dbReference type="ARBA" id="ARBA00023015"/>
    </source>
</evidence>
<accession>A0A0A0BA79</accession>
<dbReference type="InterPro" id="IPR000843">
    <property type="entry name" value="HTH_LacI"/>
</dbReference>
<dbReference type="SUPFAM" id="SSF47413">
    <property type="entry name" value="lambda repressor-like DNA-binding domains"/>
    <property type="match status" value="1"/>
</dbReference>
<dbReference type="SUPFAM" id="SSF53822">
    <property type="entry name" value="Periplasmic binding protein-like I"/>
    <property type="match status" value="1"/>
</dbReference>
<evidence type="ECO:0000259" key="4">
    <source>
        <dbReference type="PROSITE" id="PS50932"/>
    </source>
</evidence>
<protein>
    <recommendedName>
        <fullName evidence="4">HTH lacI-type domain-containing protein</fullName>
    </recommendedName>
</protein>
<evidence type="ECO:0000256" key="3">
    <source>
        <dbReference type="ARBA" id="ARBA00023163"/>
    </source>
</evidence>
<feature type="domain" description="HTH lacI-type" evidence="4">
    <location>
        <begin position="9"/>
        <end position="65"/>
    </location>
</feature>
<dbReference type="RefSeq" id="WP_034626775.1">
    <property type="nucleotide sequence ID" value="NZ_AXNT01000026.1"/>
</dbReference>
<gene>
    <name evidence="5" type="ORF">Q760_09720</name>
</gene>
<dbReference type="InterPro" id="IPR046335">
    <property type="entry name" value="LacI/GalR-like_sensor"/>
</dbReference>
<proteinExistence type="predicted"/>
<dbReference type="Gene3D" id="3.40.50.2300">
    <property type="match status" value="2"/>
</dbReference>
<reference evidence="5 6" key="1">
    <citation type="submission" date="2013-10" db="EMBL/GenBank/DDBJ databases">
        <authorList>
            <person name="Wang G."/>
            <person name="Zhuang W."/>
        </authorList>
    </citation>
    <scope>NUCLEOTIDE SEQUENCE [LARGE SCALE GENOMIC DNA]</scope>
    <source>
        <strain evidence="5 6">DSM 20118</strain>
    </source>
</reference>
<evidence type="ECO:0000256" key="2">
    <source>
        <dbReference type="ARBA" id="ARBA00023125"/>
    </source>
</evidence>
<organism evidence="5 6">
    <name type="scientific">Cellulomonas cellasea DSM 20118</name>
    <dbReference type="NCBI Taxonomy" id="1408250"/>
    <lineage>
        <taxon>Bacteria</taxon>
        <taxon>Bacillati</taxon>
        <taxon>Actinomycetota</taxon>
        <taxon>Actinomycetes</taxon>
        <taxon>Micrococcales</taxon>
        <taxon>Cellulomonadaceae</taxon>
        <taxon>Cellulomonas</taxon>
    </lineage>
</organism>
<dbReference type="Pfam" id="PF00356">
    <property type="entry name" value="LacI"/>
    <property type="match status" value="1"/>
</dbReference>
<keyword evidence="1" id="KW-0805">Transcription regulation</keyword>
<dbReference type="InterPro" id="IPR028082">
    <property type="entry name" value="Peripla_BP_I"/>
</dbReference>
<keyword evidence="3" id="KW-0804">Transcription</keyword>